<dbReference type="InterPro" id="IPR027417">
    <property type="entry name" value="P-loop_NTPase"/>
</dbReference>
<dbReference type="Gene3D" id="3.40.50.300">
    <property type="entry name" value="P-loop containing nucleotide triphosphate hydrolases"/>
    <property type="match status" value="1"/>
</dbReference>
<evidence type="ECO:0000256" key="3">
    <source>
        <dbReference type="ARBA" id="ARBA00022840"/>
    </source>
</evidence>
<feature type="domain" description="ABC transporter" evidence="5">
    <location>
        <begin position="1"/>
        <end position="223"/>
    </location>
</feature>
<evidence type="ECO:0000256" key="4">
    <source>
        <dbReference type="SAM" id="MobiDB-lite"/>
    </source>
</evidence>
<dbReference type="RefSeq" id="WP_302877428.1">
    <property type="nucleotide sequence ID" value="NZ_JARLKN010000069.1"/>
</dbReference>
<dbReference type="PROSITE" id="PS00211">
    <property type="entry name" value="ABC_TRANSPORTER_1"/>
    <property type="match status" value="1"/>
</dbReference>
<keyword evidence="1" id="KW-0813">Transport</keyword>
<keyword evidence="2" id="KW-0547">Nucleotide-binding</keyword>
<dbReference type="InterPro" id="IPR050166">
    <property type="entry name" value="ABC_transporter_ATP-bind"/>
</dbReference>
<dbReference type="EMBL" id="JAUMKJ010000005">
    <property type="protein sequence ID" value="MDO3676393.1"/>
    <property type="molecule type" value="Genomic_DNA"/>
</dbReference>
<sequence>MRFDRITMNYGKRRTIFADFSLELTEGQITCVMGASGIGKTTLLRLALGLERPAYGAVHLRADACIGCVFQEPRLLPGKTVLENVQWVLERSDRPGKGTDGKALDLLKEAGLAHAVSDYPDQLSGGMKQRVSLVRAFVSDPTLLIMDEPFQSLDAAAKKDMQTLLLRLWHKKKPTVLLVTHDLEEALALGSRIVVLGGSPAEIVEDIKAAGSAGGPQFSPPDKLKLEQMSGA</sequence>
<dbReference type="PROSITE" id="PS50893">
    <property type="entry name" value="ABC_TRANSPORTER_2"/>
    <property type="match status" value="1"/>
</dbReference>
<keyword evidence="7" id="KW-1185">Reference proteome</keyword>
<feature type="region of interest" description="Disordered" evidence="4">
    <location>
        <begin position="211"/>
        <end position="232"/>
    </location>
</feature>
<dbReference type="PANTHER" id="PTHR42788">
    <property type="entry name" value="TAURINE IMPORT ATP-BINDING PROTEIN-RELATED"/>
    <property type="match status" value="1"/>
</dbReference>
<dbReference type="Pfam" id="PF00005">
    <property type="entry name" value="ABC_tran"/>
    <property type="match status" value="1"/>
</dbReference>
<dbReference type="InterPro" id="IPR003593">
    <property type="entry name" value="AAA+_ATPase"/>
</dbReference>
<dbReference type="GO" id="GO:0005524">
    <property type="term" value="F:ATP binding"/>
    <property type="evidence" value="ECO:0007669"/>
    <property type="project" value="UniProtKB-KW"/>
</dbReference>
<dbReference type="InterPro" id="IPR017871">
    <property type="entry name" value="ABC_transporter-like_CS"/>
</dbReference>
<proteinExistence type="predicted"/>
<evidence type="ECO:0000313" key="6">
    <source>
        <dbReference type="EMBL" id="MDO3676393.1"/>
    </source>
</evidence>
<dbReference type="Proteomes" id="UP001168883">
    <property type="component" value="Unassembled WGS sequence"/>
</dbReference>
<evidence type="ECO:0000259" key="5">
    <source>
        <dbReference type="PROSITE" id="PS50893"/>
    </source>
</evidence>
<gene>
    <name evidence="6" type="ORF">Q3C12_05210</name>
</gene>
<accession>A0ABT8V4M9</accession>
<dbReference type="InterPro" id="IPR003439">
    <property type="entry name" value="ABC_transporter-like_ATP-bd"/>
</dbReference>
<comment type="caution">
    <text evidence="6">The sequence shown here is derived from an EMBL/GenBank/DDBJ whole genome shotgun (WGS) entry which is preliminary data.</text>
</comment>
<evidence type="ECO:0000256" key="2">
    <source>
        <dbReference type="ARBA" id="ARBA00022741"/>
    </source>
</evidence>
<name>A0ABT8V4M9_9BACL</name>
<dbReference type="PANTHER" id="PTHR42788:SF19">
    <property type="entry name" value="ALIPHATIC SULFONATES IMPORT ATP-BINDING PROTEIN SSUB 2"/>
    <property type="match status" value="1"/>
</dbReference>
<dbReference type="SUPFAM" id="SSF52540">
    <property type="entry name" value="P-loop containing nucleoside triphosphate hydrolases"/>
    <property type="match status" value="1"/>
</dbReference>
<dbReference type="SMART" id="SM00382">
    <property type="entry name" value="AAA"/>
    <property type="match status" value="1"/>
</dbReference>
<evidence type="ECO:0000313" key="7">
    <source>
        <dbReference type="Proteomes" id="UP001168883"/>
    </source>
</evidence>
<protein>
    <submittedName>
        <fullName evidence="6">ABC transporter ATP-binding protein</fullName>
    </submittedName>
</protein>
<evidence type="ECO:0000256" key="1">
    <source>
        <dbReference type="ARBA" id="ARBA00022448"/>
    </source>
</evidence>
<keyword evidence="3 6" id="KW-0067">ATP-binding</keyword>
<organism evidence="6 7">
    <name type="scientific">Paenibacillus ehimensis</name>
    <dbReference type="NCBI Taxonomy" id="79264"/>
    <lineage>
        <taxon>Bacteria</taxon>
        <taxon>Bacillati</taxon>
        <taxon>Bacillota</taxon>
        <taxon>Bacilli</taxon>
        <taxon>Bacillales</taxon>
        <taxon>Paenibacillaceae</taxon>
        <taxon>Paenibacillus</taxon>
    </lineage>
</organism>
<reference evidence="6" key="1">
    <citation type="submission" date="2023-07" db="EMBL/GenBank/DDBJ databases">
        <authorList>
            <person name="Aktuganov G."/>
            <person name="Boyko T."/>
            <person name="Delegan Y."/>
            <person name="Galimzianova N."/>
            <person name="Gilvanova E."/>
            <person name="Korobov V."/>
            <person name="Kuzmina L."/>
            <person name="Melentiev A."/>
            <person name="Milman P."/>
            <person name="Ryabova A."/>
            <person name="Stupak E."/>
            <person name="Yasakov T."/>
            <person name="Zharikova N."/>
            <person name="Zhurenko E."/>
        </authorList>
    </citation>
    <scope>NUCLEOTIDE SEQUENCE</scope>
    <source>
        <strain evidence="6">IB-739</strain>
    </source>
</reference>